<dbReference type="EMBL" id="NISJ01000001">
    <property type="protein sequence ID" value="OWR01335.1"/>
    <property type="molecule type" value="Genomic_DNA"/>
</dbReference>
<dbReference type="Proteomes" id="UP000197097">
    <property type="component" value="Unassembled WGS sequence"/>
</dbReference>
<protein>
    <submittedName>
        <fullName evidence="3">DUF1674 domain-containing protein</fullName>
    </submittedName>
</protein>
<dbReference type="OrthoDB" id="8481828at2"/>
<comment type="similarity">
    <text evidence="1">Belongs to the SDHAF4 family.</text>
</comment>
<keyword evidence="4" id="KW-1185">Reference proteome</keyword>
<comment type="caution">
    <text evidence="3">The sequence shown here is derived from an EMBL/GenBank/DDBJ whole genome shotgun (WGS) entry which is preliminary data.</text>
</comment>
<reference evidence="3 4" key="1">
    <citation type="journal article" date="2002" name="Int. J. Syst. Evol. Microbiol.">
        <title>Sphingopyxis witflariensis sp. nov., isolated from activated sludge.</title>
        <authorList>
            <person name="Kampfer P."/>
            <person name="Witzenberger R."/>
            <person name="Denner E.B."/>
            <person name="Busse H.J."/>
            <person name="Neef A."/>
        </authorList>
    </citation>
    <scope>NUCLEOTIDE SEQUENCE [LARGE SCALE GENOMIC DNA]</scope>
    <source>
        <strain evidence="3 4">DSM 14551</strain>
    </source>
</reference>
<evidence type="ECO:0000313" key="4">
    <source>
        <dbReference type="Proteomes" id="UP000197097"/>
    </source>
</evidence>
<sequence length="69" mass="7601">MTRTSEEESVGGTPRAAKRPTHVKPPIGWVNDPVPAPEPIHEDKAEDQPGGRNPVRYGDWELKGLAIDF</sequence>
<dbReference type="RefSeq" id="WP_088471145.1">
    <property type="nucleotide sequence ID" value="NZ_NISJ01000001.1"/>
</dbReference>
<feature type="compositionally biased region" description="Basic and acidic residues" evidence="2">
    <location>
        <begin position="39"/>
        <end position="49"/>
    </location>
</feature>
<dbReference type="InterPro" id="IPR012875">
    <property type="entry name" value="SDHF4"/>
</dbReference>
<evidence type="ECO:0000313" key="3">
    <source>
        <dbReference type="EMBL" id="OWR01335.1"/>
    </source>
</evidence>
<name>A0A246K633_9SPHN</name>
<accession>A0A246K633</accession>
<dbReference type="AlphaFoldDB" id="A0A246K633"/>
<feature type="region of interest" description="Disordered" evidence="2">
    <location>
        <begin position="1"/>
        <end position="58"/>
    </location>
</feature>
<proteinExistence type="inferred from homology"/>
<evidence type="ECO:0000256" key="1">
    <source>
        <dbReference type="ARBA" id="ARBA00005701"/>
    </source>
</evidence>
<organism evidence="3 4">
    <name type="scientific">Sphingopyxis witflariensis</name>
    <dbReference type="NCBI Taxonomy" id="173675"/>
    <lineage>
        <taxon>Bacteria</taxon>
        <taxon>Pseudomonadati</taxon>
        <taxon>Pseudomonadota</taxon>
        <taxon>Alphaproteobacteria</taxon>
        <taxon>Sphingomonadales</taxon>
        <taxon>Sphingomonadaceae</taxon>
        <taxon>Sphingopyxis</taxon>
    </lineage>
</organism>
<evidence type="ECO:0000256" key="2">
    <source>
        <dbReference type="SAM" id="MobiDB-lite"/>
    </source>
</evidence>
<gene>
    <name evidence="3" type="ORF">CDQ91_02760</name>
</gene>
<dbReference type="Pfam" id="PF07896">
    <property type="entry name" value="DUF1674"/>
    <property type="match status" value="1"/>
</dbReference>